<name>A0ACA9NRL6_9GLOM</name>
<evidence type="ECO:0000313" key="2">
    <source>
        <dbReference type="Proteomes" id="UP000789366"/>
    </source>
</evidence>
<comment type="caution">
    <text evidence="1">The sequence shown here is derived from an EMBL/GenBank/DDBJ whole genome shotgun (WGS) entry which is preliminary data.</text>
</comment>
<dbReference type="Proteomes" id="UP000789366">
    <property type="component" value="Unassembled WGS sequence"/>
</dbReference>
<accession>A0ACA9NRL6</accession>
<keyword evidence="2" id="KW-1185">Reference proteome</keyword>
<organism evidence="1 2">
    <name type="scientific">Cetraspora pellucida</name>
    <dbReference type="NCBI Taxonomy" id="1433469"/>
    <lineage>
        <taxon>Eukaryota</taxon>
        <taxon>Fungi</taxon>
        <taxon>Fungi incertae sedis</taxon>
        <taxon>Mucoromycota</taxon>
        <taxon>Glomeromycotina</taxon>
        <taxon>Glomeromycetes</taxon>
        <taxon>Diversisporales</taxon>
        <taxon>Gigasporaceae</taxon>
        <taxon>Cetraspora</taxon>
    </lineage>
</organism>
<reference evidence="1" key="1">
    <citation type="submission" date="2021-06" db="EMBL/GenBank/DDBJ databases">
        <authorList>
            <person name="Kallberg Y."/>
            <person name="Tangrot J."/>
            <person name="Rosling A."/>
        </authorList>
    </citation>
    <scope>NUCLEOTIDE SEQUENCE</scope>
    <source>
        <strain evidence="1">28 12/20/2015</strain>
    </source>
</reference>
<dbReference type="EMBL" id="CAJVPW010016598">
    <property type="protein sequence ID" value="CAG8671319.1"/>
    <property type="molecule type" value="Genomic_DNA"/>
</dbReference>
<gene>
    <name evidence="1" type="ORF">SPELUC_LOCUS9679</name>
</gene>
<protein>
    <submittedName>
        <fullName evidence="1">15424_t:CDS:1</fullName>
    </submittedName>
</protein>
<evidence type="ECO:0000313" key="1">
    <source>
        <dbReference type="EMBL" id="CAG8671319.1"/>
    </source>
</evidence>
<sequence length="72" mass="8392">IVFNLSSREVAAYTHPEVGLLPGFDVAITERLMELVERKFQLNYDAIIRILYLFENRLEDIGETLMESFMPI</sequence>
<feature type="non-terminal residue" evidence="1">
    <location>
        <position position="72"/>
    </location>
</feature>
<feature type="non-terminal residue" evidence="1">
    <location>
        <position position="1"/>
    </location>
</feature>
<proteinExistence type="predicted"/>